<evidence type="ECO:0000313" key="5">
    <source>
        <dbReference type="EMBL" id="SUZ51800.1"/>
    </source>
</evidence>
<dbReference type="EMBL" id="UINC01000240">
    <property type="protein sequence ID" value="SUZ51800.1"/>
    <property type="molecule type" value="Genomic_DNA"/>
</dbReference>
<dbReference type="SUPFAM" id="SSF53850">
    <property type="entry name" value="Periplasmic binding protein-like II"/>
    <property type="match status" value="1"/>
</dbReference>
<dbReference type="PROSITE" id="PS51257">
    <property type="entry name" value="PROKAR_LIPOPROTEIN"/>
    <property type="match status" value="1"/>
</dbReference>
<dbReference type="GO" id="GO:0015833">
    <property type="term" value="P:peptide transport"/>
    <property type="evidence" value="ECO:0007669"/>
    <property type="project" value="TreeGrafter"/>
</dbReference>
<dbReference type="GO" id="GO:1904680">
    <property type="term" value="F:peptide transmembrane transporter activity"/>
    <property type="evidence" value="ECO:0007669"/>
    <property type="project" value="TreeGrafter"/>
</dbReference>
<protein>
    <recommendedName>
        <fullName evidence="4">Solute-binding protein family 5 domain-containing protein</fullName>
    </recommendedName>
</protein>
<keyword evidence="3" id="KW-0732">Signal</keyword>
<dbReference type="Gene3D" id="3.10.105.10">
    <property type="entry name" value="Dipeptide-binding Protein, Domain 3"/>
    <property type="match status" value="1"/>
</dbReference>
<dbReference type="InterPro" id="IPR039424">
    <property type="entry name" value="SBP_5"/>
</dbReference>
<dbReference type="Pfam" id="PF00496">
    <property type="entry name" value="SBP_bac_5"/>
    <property type="match status" value="1"/>
</dbReference>
<evidence type="ECO:0000256" key="1">
    <source>
        <dbReference type="ARBA" id="ARBA00005695"/>
    </source>
</evidence>
<reference evidence="5" key="1">
    <citation type="submission" date="2018-05" db="EMBL/GenBank/DDBJ databases">
        <authorList>
            <person name="Lanie J.A."/>
            <person name="Ng W.-L."/>
            <person name="Kazmierczak K.M."/>
            <person name="Andrzejewski T.M."/>
            <person name="Davidsen T.M."/>
            <person name="Wayne K.J."/>
            <person name="Tettelin H."/>
            <person name="Glass J.I."/>
            <person name="Rusch D."/>
            <person name="Podicherti R."/>
            <person name="Tsui H.-C.T."/>
            <person name="Winkler M.E."/>
        </authorList>
    </citation>
    <scope>NUCLEOTIDE SEQUENCE</scope>
</reference>
<sequence>MFKLSKTKFTVGLLLSLAMTAVIACGGTETITVVETVVVEKEVQVKGDTVVEKVVETVKGDTVTVEKEVLVVATATAQPAAPAAAPEELIKAPSTSTPAGIAVIATGGSTLGSENGRGANQSCDCLKNLGIGETLFRRAPDDSHLPWLATDFTIASDLSSATVNIQTGVPFQVVDGYDAGDMTAADVAWSMNDANATTNPESIHGQAGDFAGLWGEWTAVDDTTITFDFAAYDSTWKDDYVSQSGQAFNVFSKKAFDEQGADFVADRIVATGPYQVEEWITGESYTIVNRAGTHWLAELEPKTERIQFIQVAEPTTRLALLRTGEVDMAHLEPKDAAKLDLTTFTQSTAGGAVQLGLFFSGNLWEDTLAKTGDPVPPKATFVHDLPWIGKPGSSHGDGDLEQAKNIRRALAIAIDRDLVNDTLVAGLGKVVHVEYFSAEHANWTGEHEYPYDPDGAVALIKAQENDYNHGQAGKDGPLGDHAFEISVYAGPELGGGGSITGEVADAVAGFWSDIGLTTFSLKFSYATFRPTVVGRANTHPWITSCDKGRASNPWHFPKGLVQTTLTRGGFSCGFESPVILDLYTKMAEASDTATATAAANDYLDYVYDQNLQPGVVAIPDAFYFNNNKIKSFKMDLAAASNLNSLWNLELK</sequence>
<comment type="similarity">
    <text evidence="1">Belongs to the bacterial solute-binding protein 5 family.</text>
</comment>
<gene>
    <name evidence="5" type="ORF">METZ01_LOCUS4654</name>
</gene>
<organism evidence="5">
    <name type="scientific">marine metagenome</name>
    <dbReference type="NCBI Taxonomy" id="408172"/>
    <lineage>
        <taxon>unclassified sequences</taxon>
        <taxon>metagenomes</taxon>
        <taxon>ecological metagenomes</taxon>
    </lineage>
</organism>
<dbReference type="PANTHER" id="PTHR30290">
    <property type="entry name" value="PERIPLASMIC BINDING COMPONENT OF ABC TRANSPORTER"/>
    <property type="match status" value="1"/>
</dbReference>
<dbReference type="Gene3D" id="3.40.190.10">
    <property type="entry name" value="Periplasmic binding protein-like II"/>
    <property type="match status" value="1"/>
</dbReference>
<evidence type="ECO:0000256" key="3">
    <source>
        <dbReference type="ARBA" id="ARBA00022729"/>
    </source>
</evidence>
<feature type="domain" description="Solute-binding protein family 5" evidence="4">
    <location>
        <begin position="146"/>
        <end position="515"/>
    </location>
</feature>
<proteinExistence type="inferred from homology"/>
<name>A0A381NAZ9_9ZZZZ</name>
<accession>A0A381NAZ9</accession>
<evidence type="ECO:0000259" key="4">
    <source>
        <dbReference type="Pfam" id="PF00496"/>
    </source>
</evidence>
<dbReference type="InterPro" id="IPR000914">
    <property type="entry name" value="SBP_5_dom"/>
</dbReference>
<evidence type="ECO:0000256" key="2">
    <source>
        <dbReference type="ARBA" id="ARBA00022448"/>
    </source>
</evidence>
<dbReference type="AlphaFoldDB" id="A0A381NAZ9"/>
<dbReference type="PANTHER" id="PTHR30290:SF9">
    <property type="entry name" value="OLIGOPEPTIDE-BINDING PROTEIN APPA"/>
    <property type="match status" value="1"/>
</dbReference>
<keyword evidence="2" id="KW-0813">Transport</keyword>